<evidence type="ECO:0000256" key="1">
    <source>
        <dbReference type="ARBA" id="ARBA00004651"/>
    </source>
</evidence>
<dbReference type="AlphaFoldDB" id="A0AAD4PR33"/>
<comment type="caution">
    <text evidence="10">Lacks conserved residue(s) required for the propagation of feature annotation.</text>
</comment>
<sequence>MSLKPSESFMDIMRFVCFINRCVGADIYQKNYRMNIFTVMSMFVILIYSGFTISTLISESNWIFSLRVMVMTGQLIQGTNKMFVIVTNTKALYELNQSVFVIYKKYEDHPDPRFATDLLTSCRRLNRALIVVGISYVVAISGMIILPLTFNMMTGDRQLIMQFHVPGIDVKTETGLWLTQMSHSFVLIVGAIGMFAGDMVIIVHLLQTYIFSDVLRLKIDGFNKFVDKPGEQPDSEIQELLVDMIEFHQEYIRFLSRCNKLLNSIVSTQVITAAACFVLTLFVLLTTNWPGGYAYAIALIPNLYIYCILGTLLGNCNDDIMYEVYNISFYNLKARHQREVLFMLGKTQRTDMIQLVGIVPLAVSTALQITKTIYSVAMMMVRVLMHK</sequence>
<feature type="transmembrane region" description="Helical" evidence="10">
    <location>
        <begin position="292"/>
        <end position="313"/>
    </location>
</feature>
<evidence type="ECO:0000313" key="12">
    <source>
        <dbReference type="Proteomes" id="UP001200034"/>
    </source>
</evidence>
<keyword evidence="4 10" id="KW-0812">Transmembrane</keyword>
<comment type="caution">
    <text evidence="11">The sequence shown here is derived from an EMBL/GenBank/DDBJ whole genome shotgun (WGS) entry which is preliminary data.</text>
</comment>
<name>A0AAD4PR33_9MUSC</name>
<keyword evidence="2" id="KW-1003">Cell membrane</keyword>
<dbReference type="PANTHER" id="PTHR21137:SF35">
    <property type="entry name" value="ODORANT RECEPTOR 19A-RELATED"/>
    <property type="match status" value="1"/>
</dbReference>
<keyword evidence="3 10" id="KW-0716">Sensory transduction</keyword>
<evidence type="ECO:0000256" key="2">
    <source>
        <dbReference type="ARBA" id="ARBA00022475"/>
    </source>
</evidence>
<evidence type="ECO:0000256" key="9">
    <source>
        <dbReference type="ARBA" id="ARBA00023224"/>
    </source>
</evidence>
<accession>A0AAD4PR33</accession>
<evidence type="ECO:0000256" key="5">
    <source>
        <dbReference type="ARBA" id="ARBA00022725"/>
    </source>
</evidence>
<dbReference type="PANTHER" id="PTHR21137">
    <property type="entry name" value="ODORANT RECEPTOR"/>
    <property type="match status" value="1"/>
</dbReference>
<evidence type="ECO:0000256" key="8">
    <source>
        <dbReference type="ARBA" id="ARBA00023170"/>
    </source>
</evidence>
<feature type="transmembrane region" description="Helical" evidence="10">
    <location>
        <begin position="128"/>
        <end position="150"/>
    </location>
</feature>
<dbReference type="InterPro" id="IPR004117">
    <property type="entry name" value="7tm6_olfct_rcpt"/>
</dbReference>
<evidence type="ECO:0000256" key="4">
    <source>
        <dbReference type="ARBA" id="ARBA00022692"/>
    </source>
</evidence>
<proteinExistence type="inferred from homology"/>
<keyword evidence="9 10" id="KW-0807">Transducer</keyword>
<comment type="subcellular location">
    <subcellularLocation>
        <location evidence="1 10">Cell membrane</location>
        <topology evidence="1 10">Multi-pass membrane protein</topology>
    </subcellularLocation>
</comment>
<keyword evidence="6 10" id="KW-1133">Transmembrane helix</keyword>
<keyword evidence="5 10" id="KW-0552">Olfaction</keyword>
<dbReference type="Proteomes" id="UP001200034">
    <property type="component" value="Unassembled WGS sequence"/>
</dbReference>
<evidence type="ECO:0000256" key="10">
    <source>
        <dbReference type="RuleBase" id="RU351113"/>
    </source>
</evidence>
<keyword evidence="12" id="KW-1185">Reference proteome</keyword>
<keyword evidence="8 10" id="KW-0675">Receptor</keyword>
<feature type="transmembrane region" description="Helical" evidence="10">
    <location>
        <begin position="36"/>
        <end position="57"/>
    </location>
</feature>
<gene>
    <name evidence="11" type="ORF">KR093_005140</name>
</gene>
<comment type="similarity">
    <text evidence="10">Belongs to the insect chemoreceptor superfamily. Heteromeric odorant receptor channel (TC 1.A.69) family.</text>
</comment>
<evidence type="ECO:0000256" key="6">
    <source>
        <dbReference type="ARBA" id="ARBA00022989"/>
    </source>
</evidence>
<dbReference type="Pfam" id="PF02949">
    <property type="entry name" value="7tm_6"/>
    <property type="match status" value="1"/>
</dbReference>
<dbReference type="EMBL" id="JAJJHW010000014">
    <property type="protein sequence ID" value="KAH8388370.1"/>
    <property type="molecule type" value="Genomic_DNA"/>
</dbReference>
<evidence type="ECO:0000256" key="3">
    <source>
        <dbReference type="ARBA" id="ARBA00022606"/>
    </source>
</evidence>
<keyword evidence="7 10" id="KW-0472">Membrane</keyword>
<organism evidence="11 12">
    <name type="scientific">Drosophila rubida</name>
    <dbReference type="NCBI Taxonomy" id="30044"/>
    <lineage>
        <taxon>Eukaryota</taxon>
        <taxon>Metazoa</taxon>
        <taxon>Ecdysozoa</taxon>
        <taxon>Arthropoda</taxon>
        <taxon>Hexapoda</taxon>
        <taxon>Insecta</taxon>
        <taxon>Pterygota</taxon>
        <taxon>Neoptera</taxon>
        <taxon>Endopterygota</taxon>
        <taxon>Diptera</taxon>
        <taxon>Brachycera</taxon>
        <taxon>Muscomorpha</taxon>
        <taxon>Ephydroidea</taxon>
        <taxon>Drosophilidae</taxon>
        <taxon>Drosophila</taxon>
    </lineage>
</organism>
<evidence type="ECO:0000313" key="11">
    <source>
        <dbReference type="EMBL" id="KAH8388370.1"/>
    </source>
</evidence>
<evidence type="ECO:0000256" key="7">
    <source>
        <dbReference type="ARBA" id="ARBA00023136"/>
    </source>
</evidence>
<dbReference type="GO" id="GO:0007165">
    <property type="term" value="P:signal transduction"/>
    <property type="evidence" value="ECO:0007669"/>
    <property type="project" value="UniProtKB-KW"/>
</dbReference>
<feature type="transmembrane region" description="Helical" evidence="10">
    <location>
        <begin position="185"/>
        <end position="206"/>
    </location>
</feature>
<dbReference type="GO" id="GO:0005549">
    <property type="term" value="F:odorant binding"/>
    <property type="evidence" value="ECO:0007669"/>
    <property type="project" value="InterPro"/>
</dbReference>
<protein>
    <recommendedName>
        <fullName evidence="10">Odorant receptor</fullName>
    </recommendedName>
</protein>
<dbReference type="GO" id="GO:0005886">
    <property type="term" value="C:plasma membrane"/>
    <property type="evidence" value="ECO:0007669"/>
    <property type="project" value="UniProtKB-SubCell"/>
</dbReference>
<dbReference type="GO" id="GO:0004984">
    <property type="term" value="F:olfactory receptor activity"/>
    <property type="evidence" value="ECO:0007669"/>
    <property type="project" value="InterPro"/>
</dbReference>
<reference evidence="11" key="1">
    <citation type="journal article" date="2021" name="Mol. Ecol. Resour.">
        <title>Phylogenomic analyses of the genus Drosophila reveals genomic signals of climate adaptation.</title>
        <authorList>
            <person name="Li F."/>
            <person name="Rane R.V."/>
            <person name="Luria V."/>
            <person name="Xiong Z."/>
            <person name="Chen J."/>
            <person name="Li Z."/>
            <person name="Catullo R.A."/>
            <person name="Griffin P.C."/>
            <person name="Schiffer M."/>
            <person name="Pearce S."/>
            <person name="Lee S.F."/>
            <person name="McElroy K."/>
            <person name="Stocker A."/>
            <person name="Shirriffs J."/>
            <person name="Cockerell F."/>
            <person name="Coppin C."/>
            <person name="Sgro C.M."/>
            <person name="Karger A."/>
            <person name="Cain J.W."/>
            <person name="Weber J.A."/>
            <person name="Santpere G."/>
            <person name="Kirschner M.W."/>
            <person name="Hoffmann A.A."/>
            <person name="Oakeshott J.G."/>
            <person name="Zhang G."/>
        </authorList>
    </citation>
    <scope>NUCLEOTIDE SEQUENCE</scope>
    <source>
        <strain evidence="11">BGI-SZ-2011g</strain>
    </source>
</reference>
<feature type="transmembrane region" description="Helical" evidence="10">
    <location>
        <begin position="261"/>
        <end position="286"/>
    </location>
</feature>